<evidence type="ECO:0000313" key="2">
    <source>
        <dbReference type="EMBL" id="SFP50561.1"/>
    </source>
</evidence>
<name>A0A1I5QWX9_9RHOB</name>
<feature type="region of interest" description="Disordered" evidence="1">
    <location>
        <begin position="232"/>
        <end position="501"/>
    </location>
</feature>
<feature type="region of interest" description="Disordered" evidence="1">
    <location>
        <begin position="897"/>
        <end position="922"/>
    </location>
</feature>
<feature type="compositionally biased region" description="Acidic residues" evidence="1">
    <location>
        <begin position="903"/>
        <end position="915"/>
    </location>
</feature>
<organism evidence="2 3">
    <name type="scientific">Tranquillimonas alkanivorans</name>
    <dbReference type="NCBI Taxonomy" id="441119"/>
    <lineage>
        <taxon>Bacteria</taxon>
        <taxon>Pseudomonadati</taxon>
        <taxon>Pseudomonadota</taxon>
        <taxon>Alphaproteobacteria</taxon>
        <taxon>Rhodobacterales</taxon>
        <taxon>Roseobacteraceae</taxon>
        <taxon>Tranquillimonas</taxon>
    </lineage>
</organism>
<feature type="compositionally biased region" description="Basic and acidic residues" evidence="1">
    <location>
        <begin position="459"/>
        <end position="468"/>
    </location>
</feature>
<feature type="region of interest" description="Disordered" evidence="1">
    <location>
        <begin position="756"/>
        <end position="785"/>
    </location>
</feature>
<dbReference type="InterPro" id="IPR043129">
    <property type="entry name" value="ATPase_NBD"/>
</dbReference>
<protein>
    <recommendedName>
        <fullName evidence="4">Type IV pilus biogenesis protein PilP</fullName>
    </recommendedName>
</protein>
<dbReference type="SUPFAM" id="SSF53067">
    <property type="entry name" value="Actin-like ATPase domain"/>
    <property type="match status" value="1"/>
</dbReference>
<dbReference type="RefSeq" id="WP_093421484.1">
    <property type="nucleotide sequence ID" value="NZ_FOXA01000007.1"/>
</dbReference>
<feature type="compositionally biased region" description="Low complexity" evidence="1">
    <location>
        <begin position="660"/>
        <end position="675"/>
    </location>
</feature>
<evidence type="ECO:0000256" key="1">
    <source>
        <dbReference type="SAM" id="MobiDB-lite"/>
    </source>
</evidence>
<dbReference type="EMBL" id="FOXA01000007">
    <property type="protein sequence ID" value="SFP50561.1"/>
    <property type="molecule type" value="Genomic_DNA"/>
</dbReference>
<gene>
    <name evidence="2" type="ORF">SAMN04488047_107147</name>
</gene>
<feature type="compositionally biased region" description="Acidic residues" evidence="1">
    <location>
        <begin position="285"/>
        <end position="294"/>
    </location>
</feature>
<proteinExistence type="predicted"/>
<feature type="compositionally biased region" description="Low complexity" evidence="1">
    <location>
        <begin position="759"/>
        <end position="773"/>
    </location>
</feature>
<feature type="compositionally biased region" description="Low complexity" evidence="1">
    <location>
        <begin position="248"/>
        <end position="261"/>
    </location>
</feature>
<feature type="region of interest" description="Disordered" evidence="1">
    <location>
        <begin position="597"/>
        <end position="692"/>
    </location>
</feature>
<dbReference type="STRING" id="441119.SAMN04488047_107147"/>
<sequence length="1037" mass="105290">MKPNFALELSLDGIRLHHLAAEGAPFLGEARLDDPEFEARVDLLRRDAEALSDGPLRTELVIPNSEILYCTLHVPGGDDTARRQAVRAGLEGRTPYTLDELVFDWCADKDAAQVAAVARQTLDEAQAFAAQNGFNPVRFTARPEAGAFPGQPDFGPVGGLGDAVEATAAGAERGQAVEPPEAEDRGEELAQAVPEKPVEAGATVAAHEPGQADSEAARTSAATAVFGPPIEAAADAEPGQPGSKDIGASPAPTVSAPPAEAGATASTGAYAETARAGEPNGTQESVEDDAPAEEPADRVQTEGATASEGADAARSDSRGPGHDDRTVPDERKQETRALEEGDAKGAPTLAGSEPSPGLAALAPDVSGRKPLRGDMGVTDDTDAAHAPQDRSAKPTGDRHTSRADKAPRPSALDDGAAVAAGDEESSRGAGEASGPSSRTLGPKLGAPGLIGPRFPVAEDTAKAKEHARPKLGPSLRPANMEPVLPPTGPAAASLAPARGADGEALAPEARDRLTARMAAGHTLDEEEALTVFGARSRPERRGGRRIVLAAGLAAVVAAGAAYGAWNVLGGSPAGEMVALDSSALAPEDRAVVLMEEAAQPDLPDARAARDVASAPEPTPAGIGPTAPVDTTSAAPEEQAVESAARGQADGADVPERDAAPTEAATDSTSTASATPVETASANAGTGASVDMASSDAQPDIALANAAPGPLTPQQAVTRYAATGIWQLSPEEPAAPPGGAPNDVYLASVDPEVELSDLTPLSAPPAEAAASLEAPLPPAPAGTTFEMGEDGRVVATPDGALSPAGVLVTAGAPPITPPQTPERPAVVAGIPEELQPTTGTPAIRPRPRPATAEDTASQADDLPEVAEAVSGVVEDVARDDAVARAVEAARASSAASLFARTDEEAVEGAEAEEESAEASPYAVARSLRPASRPEDFEERVAPVQVAAASSVVTPSRPTAPEVARRATLSDELNLRRLNLVGVYGSDADRRALVRLPSGRFVKVKVGDSVDGGRIAAIGESEIRYIKNGRDVTLSMPQG</sequence>
<keyword evidence="3" id="KW-1185">Reference proteome</keyword>
<feature type="compositionally biased region" description="Basic and acidic residues" evidence="1">
    <location>
        <begin position="311"/>
        <end position="343"/>
    </location>
</feature>
<evidence type="ECO:0000313" key="3">
    <source>
        <dbReference type="Proteomes" id="UP000199356"/>
    </source>
</evidence>
<reference evidence="2 3" key="1">
    <citation type="submission" date="2016-10" db="EMBL/GenBank/DDBJ databases">
        <authorList>
            <person name="de Groot N.N."/>
        </authorList>
    </citation>
    <scope>NUCLEOTIDE SEQUENCE [LARGE SCALE GENOMIC DNA]</scope>
    <source>
        <strain evidence="2 3">DSM 19547</strain>
    </source>
</reference>
<feature type="region of interest" description="Disordered" evidence="1">
    <location>
        <begin position="168"/>
        <end position="220"/>
    </location>
</feature>
<feature type="compositionally biased region" description="Basic and acidic residues" evidence="1">
    <location>
        <begin position="387"/>
        <end position="407"/>
    </location>
</feature>
<evidence type="ECO:0008006" key="4">
    <source>
        <dbReference type="Google" id="ProtNLM"/>
    </source>
</evidence>
<accession>A0A1I5QWX9</accession>
<feature type="region of interest" description="Disordered" evidence="1">
    <location>
        <begin position="807"/>
        <end position="863"/>
    </location>
</feature>
<dbReference type="Gene3D" id="2.30.30.830">
    <property type="match status" value="1"/>
</dbReference>
<dbReference type="Proteomes" id="UP000199356">
    <property type="component" value="Unassembled WGS sequence"/>
</dbReference>
<dbReference type="Gene3D" id="3.30.420.380">
    <property type="match status" value="1"/>
</dbReference>
<feature type="compositionally biased region" description="Low complexity" evidence="1">
    <location>
        <begin position="489"/>
        <end position="499"/>
    </location>
</feature>
<dbReference type="AlphaFoldDB" id="A0A1I5QWX9"/>